<proteinExistence type="inferred from homology"/>
<protein>
    <submittedName>
        <fullName evidence="3">Malate dehydrogenase</fullName>
    </submittedName>
</protein>
<dbReference type="Pfam" id="PF02615">
    <property type="entry name" value="Ldh_2"/>
    <property type="match status" value="1"/>
</dbReference>
<evidence type="ECO:0000256" key="2">
    <source>
        <dbReference type="ARBA" id="ARBA00023002"/>
    </source>
</evidence>
<dbReference type="SUPFAM" id="SSF89733">
    <property type="entry name" value="L-sulfolactate dehydrogenase-like"/>
    <property type="match status" value="1"/>
</dbReference>
<dbReference type="PANTHER" id="PTHR11091:SF0">
    <property type="entry name" value="MALATE DEHYDROGENASE"/>
    <property type="match status" value="1"/>
</dbReference>
<name>A0A154IJE7_RHILE</name>
<accession>A0A154IJE7</accession>
<comment type="similarity">
    <text evidence="1">Belongs to the LDH2/MDH2 oxidoreductase family.</text>
</comment>
<dbReference type="EMBL" id="LVYU01000086">
    <property type="protein sequence ID" value="KZB00673.1"/>
    <property type="molecule type" value="Genomic_DNA"/>
</dbReference>
<dbReference type="InterPro" id="IPR036111">
    <property type="entry name" value="Mal/L-sulfo/L-lacto_DH-like_sf"/>
</dbReference>
<dbReference type="Gene3D" id="3.30.1370.60">
    <property type="entry name" value="Hypothetical oxidoreductase yiak, domain 2"/>
    <property type="match status" value="1"/>
</dbReference>
<dbReference type="Gene3D" id="1.10.1530.10">
    <property type="match status" value="1"/>
</dbReference>
<dbReference type="GO" id="GO:0016491">
    <property type="term" value="F:oxidoreductase activity"/>
    <property type="evidence" value="ECO:0007669"/>
    <property type="project" value="UniProtKB-KW"/>
</dbReference>
<dbReference type="InterPro" id="IPR043143">
    <property type="entry name" value="Mal/L-sulf/L-lact_DH-like_NADP"/>
</dbReference>
<sequence length="334" mass="35042">MAGQRIRMPIDELRHLALEACLACGGSPAMAKALADATLSAACFGRTELGFPHFVDYLTGLRNGRINGEAKPRFNHVLPALIQADADGGIAQLGFDLIYDDFTTRVKTFGISVFTQRNSYTAGELGYYVRRLAQDGLISIAVANGPALMAAAEGGERVYCTNPLAFGAPLPEPLPPVVIDQATSATAFISLAEAAKAQSSIAHGMAIDETGAITTDPVKAMLGALLPFGGYKGANIALIVEMLSAGLSGAAWSLDAGHFLLGEHPVNAGMTVIALFPAAVDAGFPERAKAQLERLRSKGVHIPGDRAMPASVVETDSLEIDIGVLETIRRLCLQ</sequence>
<comment type="caution">
    <text evidence="3">The sequence shown here is derived from an EMBL/GenBank/DDBJ whole genome shotgun (WGS) entry which is preliminary data.</text>
</comment>
<keyword evidence="2" id="KW-0560">Oxidoreductase</keyword>
<evidence type="ECO:0000256" key="1">
    <source>
        <dbReference type="ARBA" id="ARBA00006056"/>
    </source>
</evidence>
<dbReference type="RefSeq" id="WP_062941968.1">
    <property type="nucleotide sequence ID" value="NZ_CP171845.1"/>
</dbReference>
<reference evidence="3" key="1">
    <citation type="submission" date="2016-03" db="EMBL/GenBank/DDBJ databases">
        <title>Microsymbionts genomes from the relict species Vavilovia formosa.</title>
        <authorList>
            <person name="Chirak E."/>
            <person name="Kimeklis A."/>
            <person name="Kopat V."/>
            <person name="Andronov E."/>
        </authorList>
    </citation>
    <scope>NUCLEOTIDE SEQUENCE [LARGE SCALE GENOMIC DNA]</scope>
    <source>
        <strain evidence="3">Vaf12</strain>
    </source>
</reference>
<dbReference type="AlphaFoldDB" id="A0A154IJE7"/>
<evidence type="ECO:0000313" key="3">
    <source>
        <dbReference type="EMBL" id="KZB00673.1"/>
    </source>
</evidence>
<gene>
    <name evidence="3" type="ORF">A4A59_17090</name>
</gene>
<dbReference type="InterPro" id="IPR003767">
    <property type="entry name" value="Malate/L-lactate_DH-like"/>
</dbReference>
<organism evidence="3">
    <name type="scientific">Rhizobium leguminosarum</name>
    <dbReference type="NCBI Taxonomy" id="384"/>
    <lineage>
        <taxon>Bacteria</taxon>
        <taxon>Pseudomonadati</taxon>
        <taxon>Pseudomonadota</taxon>
        <taxon>Alphaproteobacteria</taxon>
        <taxon>Hyphomicrobiales</taxon>
        <taxon>Rhizobiaceae</taxon>
        <taxon>Rhizobium/Agrobacterium group</taxon>
        <taxon>Rhizobium</taxon>
    </lineage>
</organism>
<dbReference type="InterPro" id="IPR043144">
    <property type="entry name" value="Mal/L-sulf/L-lact_DH-like_ah"/>
</dbReference>
<dbReference type="PANTHER" id="PTHR11091">
    <property type="entry name" value="OXIDOREDUCTASE-RELATED"/>
    <property type="match status" value="1"/>
</dbReference>